<reference evidence="1 2" key="1">
    <citation type="journal article" date="2019" name="Nat. Ecol. Evol.">
        <title>Megaphylogeny resolves global patterns of mushroom evolution.</title>
        <authorList>
            <person name="Varga T."/>
            <person name="Krizsan K."/>
            <person name="Foldi C."/>
            <person name="Dima B."/>
            <person name="Sanchez-Garcia M."/>
            <person name="Sanchez-Ramirez S."/>
            <person name="Szollosi G.J."/>
            <person name="Szarkandi J.G."/>
            <person name="Papp V."/>
            <person name="Albert L."/>
            <person name="Andreopoulos W."/>
            <person name="Angelini C."/>
            <person name="Antonin V."/>
            <person name="Barry K.W."/>
            <person name="Bougher N.L."/>
            <person name="Buchanan P."/>
            <person name="Buyck B."/>
            <person name="Bense V."/>
            <person name="Catcheside P."/>
            <person name="Chovatia M."/>
            <person name="Cooper J."/>
            <person name="Damon W."/>
            <person name="Desjardin D."/>
            <person name="Finy P."/>
            <person name="Geml J."/>
            <person name="Haridas S."/>
            <person name="Hughes K."/>
            <person name="Justo A."/>
            <person name="Karasinski D."/>
            <person name="Kautmanova I."/>
            <person name="Kiss B."/>
            <person name="Kocsube S."/>
            <person name="Kotiranta H."/>
            <person name="LaButti K.M."/>
            <person name="Lechner B.E."/>
            <person name="Liimatainen K."/>
            <person name="Lipzen A."/>
            <person name="Lukacs Z."/>
            <person name="Mihaltcheva S."/>
            <person name="Morgado L.N."/>
            <person name="Niskanen T."/>
            <person name="Noordeloos M.E."/>
            <person name="Ohm R.A."/>
            <person name="Ortiz-Santana B."/>
            <person name="Ovrebo C."/>
            <person name="Racz N."/>
            <person name="Riley R."/>
            <person name="Savchenko A."/>
            <person name="Shiryaev A."/>
            <person name="Soop K."/>
            <person name="Spirin V."/>
            <person name="Szebenyi C."/>
            <person name="Tomsovsky M."/>
            <person name="Tulloss R.E."/>
            <person name="Uehling J."/>
            <person name="Grigoriev I.V."/>
            <person name="Vagvolgyi C."/>
            <person name="Papp T."/>
            <person name="Martin F.M."/>
            <person name="Miettinen O."/>
            <person name="Hibbett D.S."/>
            <person name="Nagy L.G."/>
        </authorList>
    </citation>
    <scope>NUCLEOTIDE SEQUENCE [LARGE SCALE GENOMIC DNA]</scope>
    <source>
        <strain evidence="1 2">NL-1719</strain>
    </source>
</reference>
<accession>A0ACD3AAP2</accession>
<gene>
    <name evidence="1" type="ORF">BDN72DRAFT_848335</name>
</gene>
<proteinExistence type="predicted"/>
<dbReference type="EMBL" id="ML208561">
    <property type="protein sequence ID" value="TFK62777.1"/>
    <property type="molecule type" value="Genomic_DNA"/>
</dbReference>
<organism evidence="1 2">
    <name type="scientific">Pluteus cervinus</name>
    <dbReference type="NCBI Taxonomy" id="181527"/>
    <lineage>
        <taxon>Eukaryota</taxon>
        <taxon>Fungi</taxon>
        <taxon>Dikarya</taxon>
        <taxon>Basidiomycota</taxon>
        <taxon>Agaricomycotina</taxon>
        <taxon>Agaricomycetes</taxon>
        <taxon>Agaricomycetidae</taxon>
        <taxon>Agaricales</taxon>
        <taxon>Pluteineae</taxon>
        <taxon>Pluteaceae</taxon>
        <taxon>Pluteus</taxon>
    </lineage>
</organism>
<evidence type="ECO:0000313" key="2">
    <source>
        <dbReference type="Proteomes" id="UP000308600"/>
    </source>
</evidence>
<evidence type="ECO:0000313" key="1">
    <source>
        <dbReference type="EMBL" id="TFK62777.1"/>
    </source>
</evidence>
<keyword evidence="2" id="KW-1185">Reference proteome</keyword>
<dbReference type="Proteomes" id="UP000308600">
    <property type="component" value="Unassembled WGS sequence"/>
</dbReference>
<sequence length="512" mass="57901">MSQGPCPSDILLLIFSHLDPQSKRQLCLVSRYFHSIFAPLVLRNIRIPFCQENTSSDSIDSRLQTCSSPLPNLYEHAQALRVKAQNYYFPHHVTTSLLPALWDTIARLKSLKSLQVDWEYRGECEDHQTIEEYHRHIVEGVLRATEDHLEGLVLIVDLSSQTLPVALKQIRGLKSLRIAHDQHGWLCSKSSIFGDDGVCRCDRPWMQDIIKPLIAANPMLETLELVQGCLNRGPKPNDTLPASLKNLTSLTFSSLEIPSVPEKGGALSPLRNLRHLTVRAPYRQLKIDAFWDALGAAKPPLETLVSFQICLPLVNFLKSFSGLRSLEFQRIECCDSPEVVSTFLQHVLPRHADTLERLSIHYRHDVDSIPGLDFDPKTWAPALIQLHKLEYLGIYAPPPPLFPDHEDTLSSRLSKTYQALLDIVGDMSNLNTLQIHYPEPEFGCGTGYVNWSSWLQRVLNRVVPKLRVKGGRPMRLDLFNGTQNCVPLDDETWGYIPVTVCVPEVDSSDDED</sequence>
<protein>
    <submittedName>
        <fullName evidence="1">Uncharacterized protein</fullName>
    </submittedName>
</protein>
<name>A0ACD3AAP2_9AGAR</name>